<dbReference type="GO" id="GO:0005694">
    <property type="term" value="C:chromosome"/>
    <property type="evidence" value="ECO:0007669"/>
    <property type="project" value="UniProtKB-ARBA"/>
</dbReference>
<dbReference type="CDD" id="cd18042">
    <property type="entry name" value="DEXXQc_SETX"/>
    <property type="match status" value="1"/>
</dbReference>
<evidence type="ECO:0000256" key="5">
    <source>
        <dbReference type="SAM" id="MobiDB-lite"/>
    </source>
</evidence>
<dbReference type="PANTHER" id="PTHR10887">
    <property type="entry name" value="DNA2/NAM7 HELICASE FAMILY"/>
    <property type="match status" value="1"/>
</dbReference>
<evidence type="ECO:0000256" key="4">
    <source>
        <dbReference type="ARBA" id="ARBA00022840"/>
    </source>
</evidence>
<feature type="region of interest" description="Disordered" evidence="5">
    <location>
        <begin position="2453"/>
        <end position="2478"/>
    </location>
</feature>
<dbReference type="InterPro" id="IPR027417">
    <property type="entry name" value="P-loop_NTPase"/>
</dbReference>
<dbReference type="Pfam" id="PF13086">
    <property type="entry name" value="AAA_11"/>
    <property type="match status" value="1"/>
</dbReference>
<reference evidence="9 10" key="1">
    <citation type="submission" date="2024-01" db="EMBL/GenBank/DDBJ databases">
        <title>Genome assemblies of Stephania.</title>
        <authorList>
            <person name="Yang L."/>
        </authorList>
    </citation>
    <scope>NUCLEOTIDE SEQUENCE [LARGE SCALE GENOMIC DNA]</scope>
    <source>
        <strain evidence="9">YNDBR</strain>
        <tissue evidence="9">Leaf</tissue>
    </source>
</reference>
<dbReference type="CDD" id="cd18808">
    <property type="entry name" value="SF1_C_Upf1"/>
    <property type="match status" value="1"/>
</dbReference>
<sequence>MAKRVCSRRDLLDRWRGIEEEDEAAASSEVKQREVSRLKEQCELRLVICRCMPVVSPNVVCIFGGCVLDVSRKDLKDFESAALSAVHRAKDLKDFESVALSILNRAQFSFQAVKVFFVNSLVAFQFLDAFNFLISLPKDTHVWCGSWDLMGPLLETFYNYFKDKSENSPLKLLWKRISQELRRCSECICQHHQAQEMYGSEYESSTVGPLLTVLQNLDEERVTAHLKEINGRMARGEHYPETHDAEVVAIMFEISLTVGCKLGDNLQANWLQLPEYDRIKGRPPIKTMYKRKIVRSTGTVLNPSGSVVVLGISSSNDLGKATTNAWVMRELCVKECRVVSGEESSTLPLGLGFHLSVLMFPILLDDQSLVIEFQIFIEAIDDSHELKLAGNQKYPGVYALLFIKSRRARSIGHRLAGSIGKLRSSADLEPLQPLLKKYIGYLETETLPSKLDISRPRMQLERITVWLGIKALLGFLEPAAFEEGIMERYPVFLTIVLNHVNDDSIEFSHAVICLRLLFEMLGYKLWLRTTLSPSVMRNTLLGLEQFYSLEALQDGEHEKQRRHFLYFLLHQVNMSSNFSILMRKKACQIAILIIHRGYKMNPPCPPFECAHMWGPSLICSLKDSSLHNCLRQPAFDLILQIIVSDAEALIFSLFSCQVNTFMDVGAFAENDCENELSFSHDVEENDTSCWSEFYDQGKLTSRECKGWMCIPLLWHDVLVDMNPSVFPISFSKGVLWALSRLSMVEPGNSYEVGDSVKDWLSSNAREISFCWEVPTGYDDGGDGKESKNSIKTSKMCLPLIRIFRRLAGHFIIQMEHGQLWKQWTWEPRMAESLILLLMDPNDNARQVDRLILEHVSNTRGLTATLQFLCSCGSSLSSVYLGLKHATKLVQLDSVLSNFQSLHHCFFVLRKLLKEVVESPPKAQVNPVNNPEFSSFSSQGGFLRQAFYNDLPIINLDPSNVVDLKSWERFSCLLSEALWPCLCKCLTEAKKVFDINNFQMACIRLLEILPVVLERLSSSSLKLQRIKPNLLSLEWLHDLLDCGKSPLPVLKRYWRQSLVASLGILKGLCQDGSASASLVEIIETLIMHDDLAIEKLKEQVSLLSVSLLSDDACTSGISSVKSEPSSFKGFSLGRERSILDKDVSPFEDVEVQILPTSALAKNKLKEKVIVLSDDEAEGKKKSLDNDLSRDISSFASDKGILQFDNGRKSASSDIGSKNLSGAFHNRNLSGSSEILSQKHESVASKGYVVLKNDAYDTEGGKEFANSGKVPSGKEALLKQNKDHSYKRTSIDNKVGAKKLERESSMQRSCAKTTVEKRDSIINELVRDDEYDPWEAALMSAKRPQSKPGVTVPKRQVIQLNMPGGNKAGHLRRLDTGIKRLKPPKLDDWYKPILEIDYFSIVGLSSVNEDEKATVTNLKEVPLCFQSPEHYVDIFRPLVLEEFKAQLRSSFMEASSPEEMCYGNISLLSVERVDDFHLVRCVPVESECAASKGCSENDLVLLTQQPLQNSSHDFHMVGKLTRFVQSLVGEMDEASLVKGRLGVERREKDNKNRFNILVIRFYLLNGCSRLNKSKRFLTERSKWYLSRIMSITPQLREFQALSSLKDIPMLPTILNPSNFSFRNNESRKVQLARLPQPLQQVLRSSFNEIQLQAISVATEAHDKNSFGLSLIQGPPGTGKTRTILAIVCALLSLLSNRKNETFNPLGGTSRPRNTLCTNSKGQISQSAAIARAWQDAAFARQLHEGGQTSKSLDNFKRGRVLICAQSNAAVDELVSRISNDGLYGSDGSKYKPYLVRVGNAKTLHPCSMPFFIDTLVDQRLAEEKASVSNEKNDLGVDSSVALRSNLEKVLDQIRFYEAKRANMKDKDSDAKRLPEELTLKDDEMQEVSDAALGTKLKTLYEQKKQTYTILREAEIVVTTLSGCGGDLYGVCSESMLNHKLASSLEDTLFDAVLIDEAAQALEPATLIPLQLLKSSGTRCIMVGDPKQLPATVLSQVASKFLYECSMFERLQRAGYPVTMLNKQYRMHPEICRFPSLHFYDNKLLNGEEMSRKTGPFHRDNYLGPYIFFDVVDGQECCGKTFGSLSIYNEHEADFAVELLRIFKRRHPLEFVGGRIGIISPYKRQVSLLRSRFSGAFGSSDTSDVDFNTVDGFQGREVDILILSTVRASAQSSALPGLKSSVIGFVSDVRRMNVALTRAKLSLWILGNASTLKTDRNWAALVKNAEDRRLIVQVSRPYESNLRRHFPNSKDERGLTDRNTHFKDLKLCEKVKDSNNKNLDKMRTSAKEFDERKRKGVKENINDRCKSRLKADELHKLSENKDLSCDVSEKKYKRESRYENPSMTAAHDIIVDLEEGEKSCKGSLLEEAACLSKITSESIPSVMKPENDVVARNYDKDNAPDALPLMVPKKFERTSKVGSRPIKRSASSVLMLATVVQLSNLSIFILAASLNSSSRTLQHGEGRSASQESHQVEGSRDMFSSTEILDKERKLLKDLVHDS</sequence>
<dbReference type="InterPro" id="IPR041677">
    <property type="entry name" value="DNA2/NAM7_AAA_11"/>
</dbReference>
<dbReference type="InterPro" id="IPR045055">
    <property type="entry name" value="DNA2/NAM7-like"/>
</dbReference>
<evidence type="ECO:0000256" key="3">
    <source>
        <dbReference type="ARBA" id="ARBA00022806"/>
    </source>
</evidence>
<dbReference type="InterPro" id="IPR041679">
    <property type="entry name" value="DNA2/NAM7-like_C"/>
</dbReference>
<organism evidence="9 10">
    <name type="scientific">Stephania yunnanensis</name>
    <dbReference type="NCBI Taxonomy" id="152371"/>
    <lineage>
        <taxon>Eukaryota</taxon>
        <taxon>Viridiplantae</taxon>
        <taxon>Streptophyta</taxon>
        <taxon>Embryophyta</taxon>
        <taxon>Tracheophyta</taxon>
        <taxon>Spermatophyta</taxon>
        <taxon>Magnoliopsida</taxon>
        <taxon>Ranunculales</taxon>
        <taxon>Menispermaceae</taxon>
        <taxon>Menispermoideae</taxon>
        <taxon>Cissampelideae</taxon>
        <taxon>Stephania</taxon>
    </lineage>
</organism>
<evidence type="ECO:0000259" key="7">
    <source>
        <dbReference type="Pfam" id="PF13087"/>
    </source>
</evidence>
<gene>
    <name evidence="9" type="ORF">Syun_024756</name>
</gene>
<evidence type="ECO:0000259" key="6">
    <source>
        <dbReference type="Pfam" id="PF13086"/>
    </source>
</evidence>
<protein>
    <submittedName>
        <fullName evidence="9">Uncharacterized protein</fullName>
    </submittedName>
</protein>
<feature type="domain" description="DNA2/NAM7 helicase-like C-terminal" evidence="7">
    <location>
        <begin position="2000"/>
        <end position="2206"/>
    </location>
</feature>
<comment type="caution">
    <text evidence="9">The sequence shown here is derived from an EMBL/GenBank/DDBJ whole genome shotgun (WGS) entry which is preliminary data.</text>
</comment>
<dbReference type="Pfam" id="PF23576">
    <property type="entry name" value="SEN1_barrel"/>
    <property type="match status" value="1"/>
</dbReference>
<dbReference type="Pfam" id="PF13087">
    <property type="entry name" value="AAA_12"/>
    <property type="match status" value="1"/>
</dbReference>
<keyword evidence="2" id="KW-0378">Hydrolase</keyword>
<proteinExistence type="predicted"/>
<dbReference type="InterPro" id="IPR047187">
    <property type="entry name" value="SF1_C_Upf1"/>
</dbReference>
<evidence type="ECO:0000259" key="8">
    <source>
        <dbReference type="Pfam" id="PF23576"/>
    </source>
</evidence>
<accession>A0AAP0HV45</accession>
<evidence type="ECO:0000313" key="9">
    <source>
        <dbReference type="EMBL" id="KAK9097711.1"/>
    </source>
</evidence>
<dbReference type="Gene3D" id="3.40.50.300">
    <property type="entry name" value="P-loop containing nucleotide triphosphate hydrolases"/>
    <property type="match status" value="2"/>
</dbReference>
<dbReference type="FunFam" id="3.40.50.300:FF:000326">
    <property type="entry name" value="P-loop containing nucleoside triphosphate hydrolase"/>
    <property type="match status" value="1"/>
</dbReference>
<keyword evidence="3" id="KW-0347">Helicase</keyword>
<dbReference type="Proteomes" id="UP001420932">
    <property type="component" value="Unassembled WGS sequence"/>
</dbReference>
<dbReference type="GO" id="GO:0016787">
    <property type="term" value="F:hydrolase activity"/>
    <property type="evidence" value="ECO:0007669"/>
    <property type="project" value="UniProtKB-KW"/>
</dbReference>
<dbReference type="InterPro" id="IPR056474">
    <property type="entry name" value="SEN1_barrel"/>
</dbReference>
<feature type="domain" description="Helicase SEN1 beta-barrel" evidence="8">
    <location>
        <begin position="1457"/>
        <end position="1586"/>
    </location>
</feature>
<evidence type="ECO:0000256" key="1">
    <source>
        <dbReference type="ARBA" id="ARBA00022741"/>
    </source>
</evidence>
<dbReference type="EMBL" id="JBBNAF010000011">
    <property type="protein sequence ID" value="KAK9097711.1"/>
    <property type="molecule type" value="Genomic_DNA"/>
</dbReference>
<keyword evidence="10" id="KW-1185">Reference proteome</keyword>
<dbReference type="SUPFAM" id="SSF52540">
    <property type="entry name" value="P-loop containing nucleoside triphosphate hydrolases"/>
    <property type="match status" value="1"/>
</dbReference>
<keyword evidence="1" id="KW-0547">Nucleotide-binding</keyword>
<name>A0AAP0HV45_9MAGN</name>
<dbReference type="GO" id="GO:0005524">
    <property type="term" value="F:ATP binding"/>
    <property type="evidence" value="ECO:0007669"/>
    <property type="project" value="UniProtKB-KW"/>
</dbReference>
<evidence type="ECO:0000256" key="2">
    <source>
        <dbReference type="ARBA" id="ARBA00022801"/>
    </source>
</evidence>
<feature type="domain" description="DNA2/NAM7 helicase helicase" evidence="6">
    <location>
        <begin position="1644"/>
        <end position="1993"/>
    </location>
</feature>
<dbReference type="GO" id="GO:0004386">
    <property type="term" value="F:helicase activity"/>
    <property type="evidence" value="ECO:0007669"/>
    <property type="project" value="UniProtKB-KW"/>
</dbReference>
<keyword evidence="4" id="KW-0067">ATP-binding</keyword>
<dbReference type="PANTHER" id="PTHR10887:SF495">
    <property type="entry name" value="HELICASE SENATAXIN ISOFORM X1-RELATED"/>
    <property type="match status" value="1"/>
</dbReference>
<evidence type="ECO:0000313" key="10">
    <source>
        <dbReference type="Proteomes" id="UP001420932"/>
    </source>
</evidence>